<gene>
    <name evidence="1" type="ORF">R2363_06340</name>
</gene>
<evidence type="ECO:0000313" key="2">
    <source>
        <dbReference type="Proteomes" id="UP001278571"/>
    </source>
</evidence>
<reference evidence="1 2" key="1">
    <citation type="submission" date="2023-10" db="EMBL/GenBank/DDBJ databases">
        <authorList>
            <person name="Wang X.X."/>
        </authorList>
    </citation>
    <scope>NUCLEOTIDE SEQUENCE [LARGE SCALE GENOMIC DNA]</scope>
    <source>
        <strain evidence="1 2">NBRC 12816</strain>
    </source>
</reference>
<dbReference type="InterPro" id="IPR001015">
    <property type="entry name" value="Ferrochelatase"/>
</dbReference>
<sequence length="104" mass="11152">GAEAVVIVPLGFVSDHMEVLWDLDTEAMEAAEEAGIRAVRTPTPGIDPAYVAGLVDLVEERLKGTPKAERPHLTDLGPWYDVCRPGCCENVRAGFKPVAAGLRP</sequence>
<evidence type="ECO:0000313" key="1">
    <source>
        <dbReference type="EMBL" id="MDX2291791.1"/>
    </source>
</evidence>
<name>A0ABU4K205_9ACTN</name>
<dbReference type="Pfam" id="PF00762">
    <property type="entry name" value="Ferrochelatase"/>
    <property type="match status" value="1"/>
</dbReference>
<proteinExistence type="predicted"/>
<dbReference type="EMBL" id="JAWJZF010000265">
    <property type="protein sequence ID" value="MDX2291791.1"/>
    <property type="molecule type" value="Genomic_DNA"/>
</dbReference>
<keyword evidence="2" id="KW-1185">Reference proteome</keyword>
<protein>
    <submittedName>
        <fullName evidence="1">Ferrochelatase</fullName>
    </submittedName>
</protein>
<dbReference type="SUPFAM" id="SSF53800">
    <property type="entry name" value="Chelatase"/>
    <property type="match status" value="1"/>
</dbReference>
<dbReference type="Proteomes" id="UP001278571">
    <property type="component" value="Unassembled WGS sequence"/>
</dbReference>
<feature type="non-terminal residue" evidence="1">
    <location>
        <position position="1"/>
    </location>
</feature>
<dbReference type="Gene3D" id="3.40.50.1400">
    <property type="match status" value="2"/>
</dbReference>
<dbReference type="RefSeq" id="WP_319008330.1">
    <property type="nucleotide sequence ID" value="NZ_JAWJZF010000265.1"/>
</dbReference>
<comment type="caution">
    <text evidence="1">The sequence shown here is derived from an EMBL/GenBank/DDBJ whole genome shotgun (WGS) entry which is preliminary data.</text>
</comment>
<organism evidence="1 2">
    <name type="scientific">Streptomyces roseolus</name>
    <dbReference type="NCBI Taxonomy" id="67358"/>
    <lineage>
        <taxon>Bacteria</taxon>
        <taxon>Bacillati</taxon>
        <taxon>Actinomycetota</taxon>
        <taxon>Actinomycetes</taxon>
        <taxon>Kitasatosporales</taxon>
        <taxon>Streptomycetaceae</taxon>
        <taxon>Streptomyces</taxon>
    </lineage>
</organism>
<accession>A0ABU4K205</accession>